<evidence type="ECO:0000313" key="1">
    <source>
        <dbReference type="EMBL" id="KAF5698044.1"/>
    </source>
</evidence>
<protein>
    <submittedName>
        <fullName evidence="1">Uncharacterized protein</fullName>
    </submittedName>
</protein>
<reference evidence="1 2" key="1">
    <citation type="submission" date="2020-05" db="EMBL/GenBank/DDBJ databases">
        <title>Identification and distribution of gene clusters putatively required for synthesis of sphingolipid metabolism inhibitors in phylogenetically diverse species of the filamentous fungus Fusarium.</title>
        <authorList>
            <person name="Kim H.-S."/>
            <person name="Busman M."/>
            <person name="Brown D.W."/>
            <person name="Divon H."/>
            <person name="Uhlig S."/>
            <person name="Proctor R.H."/>
        </authorList>
    </citation>
    <scope>NUCLEOTIDE SEQUENCE [LARGE SCALE GENOMIC DNA]</scope>
    <source>
        <strain evidence="1 2">NRRL 26131</strain>
    </source>
</reference>
<organism evidence="1 2">
    <name type="scientific">Fusarium globosum</name>
    <dbReference type="NCBI Taxonomy" id="78864"/>
    <lineage>
        <taxon>Eukaryota</taxon>
        <taxon>Fungi</taxon>
        <taxon>Dikarya</taxon>
        <taxon>Ascomycota</taxon>
        <taxon>Pezizomycotina</taxon>
        <taxon>Sordariomycetes</taxon>
        <taxon>Hypocreomycetidae</taxon>
        <taxon>Hypocreales</taxon>
        <taxon>Nectriaceae</taxon>
        <taxon>Fusarium</taxon>
        <taxon>Fusarium fujikuroi species complex</taxon>
    </lineage>
</organism>
<keyword evidence="2" id="KW-1185">Reference proteome</keyword>
<comment type="caution">
    <text evidence="1">The sequence shown here is derived from an EMBL/GenBank/DDBJ whole genome shotgun (WGS) entry which is preliminary data.</text>
</comment>
<dbReference type="AlphaFoldDB" id="A0A8H5XQQ1"/>
<accession>A0A8H5XQQ1</accession>
<evidence type="ECO:0000313" key="2">
    <source>
        <dbReference type="Proteomes" id="UP000532311"/>
    </source>
</evidence>
<dbReference type="Proteomes" id="UP000532311">
    <property type="component" value="Unassembled WGS sequence"/>
</dbReference>
<sequence>MAWIPQHSGTELKGTKSISVPKLSPCCSKLSCCFYLADFRTPTVAFELSIDRRLIQHGLEDLTLLMHIYLATLGILCLDKGLVICNIGGKKERFERGSHALWSELESADATCDLHTIGYVSQDFYTMERPILVGSSRWGHLQW</sequence>
<gene>
    <name evidence="1" type="ORF">FGLOB1_12345</name>
</gene>
<name>A0A8H5XQQ1_9HYPO</name>
<proteinExistence type="predicted"/>
<dbReference type="EMBL" id="JAAQPF010000686">
    <property type="protein sequence ID" value="KAF5698044.1"/>
    <property type="molecule type" value="Genomic_DNA"/>
</dbReference>